<dbReference type="EMBL" id="JAPDNS010000002">
    <property type="protein sequence ID" value="MCW3486404.1"/>
    <property type="molecule type" value="Genomic_DNA"/>
</dbReference>
<dbReference type="RefSeq" id="WP_264733220.1">
    <property type="nucleotide sequence ID" value="NZ_JAPDNR010000001.1"/>
</dbReference>
<dbReference type="InterPro" id="IPR013324">
    <property type="entry name" value="RNA_pol_sigma_r3/r4-like"/>
</dbReference>
<comment type="caution">
    <text evidence="6">The sequence shown here is derived from an EMBL/GenBank/DDBJ whole genome shotgun (WGS) entry which is preliminary data.</text>
</comment>
<dbReference type="SUPFAM" id="SSF88946">
    <property type="entry name" value="Sigma2 domain of RNA polymerase sigma factors"/>
    <property type="match status" value="1"/>
</dbReference>
<evidence type="ECO:0000256" key="3">
    <source>
        <dbReference type="ARBA" id="ARBA00023082"/>
    </source>
</evidence>
<reference evidence="6 7" key="1">
    <citation type="submission" date="2022-10" db="EMBL/GenBank/DDBJ databases">
        <title>Chitinophaga nivalis PC15 sp. nov., isolated from Pyeongchang county, South Korea.</title>
        <authorList>
            <person name="Trinh H.N."/>
        </authorList>
    </citation>
    <scope>NUCLEOTIDE SEQUENCE [LARGE SCALE GENOMIC DNA]</scope>
    <source>
        <strain evidence="6 7">PC14</strain>
    </source>
</reference>
<dbReference type="InterPro" id="IPR039425">
    <property type="entry name" value="RNA_pol_sigma-70-like"/>
</dbReference>
<dbReference type="InterPro" id="IPR036388">
    <property type="entry name" value="WH-like_DNA-bd_sf"/>
</dbReference>
<dbReference type="Pfam" id="PF08281">
    <property type="entry name" value="Sigma70_r4_2"/>
    <property type="match status" value="1"/>
</dbReference>
<name>A0ABT3IR19_9BACT</name>
<comment type="similarity">
    <text evidence="1">Belongs to the sigma-70 factor family. ECF subfamily.</text>
</comment>
<evidence type="ECO:0000259" key="5">
    <source>
        <dbReference type="Pfam" id="PF08281"/>
    </source>
</evidence>
<protein>
    <submittedName>
        <fullName evidence="6">Sigma-70 family RNA polymerase sigma factor</fullName>
    </submittedName>
</protein>
<evidence type="ECO:0000256" key="2">
    <source>
        <dbReference type="ARBA" id="ARBA00023015"/>
    </source>
</evidence>
<keyword evidence="7" id="KW-1185">Reference proteome</keyword>
<proteinExistence type="inferred from homology"/>
<dbReference type="SUPFAM" id="SSF88659">
    <property type="entry name" value="Sigma3 and sigma4 domains of RNA polymerase sigma factors"/>
    <property type="match status" value="1"/>
</dbReference>
<dbReference type="PANTHER" id="PTHR43133">
    <property type="entry name" value="RNA POLYMERASE ECF-TYPE SIGMA FACTO"/>
    <property type="match status" value="1"/>
</dbReference>
<feature type="domain" description="RNA polymerase sigma factor 70 region 4 type 2" evidence="5">
    <location>
        <begin position="120"/>
        <end position="172"/>
    </location>
</feature>
<gene>
    <name evidence="6" type="ORF">OL497_21060</name>
</gene>
<keyword evidence="4" id="KW-0804">Transcription</keyword>
<evidence type="ECO:0000256" key="4">
    <source>
        <dbReference type="ARBA" id="ARBA00023163"/>
    </source>
</evidence>
<dbReference type="NCBIfam" id="TIGR02937">
    <property type="entry name" value="sigma70-ECF"/>
    <property type="match status" value="1"/>
</dbReference>
<dbReference type="InterPro" id="IPR013325">
    <property type="entry name" value="RNA_pol_sigma_r2"/>
</dbReference>
<dbReference type="Proteomes" id="UP001207742">
    <property type="component" value="Unassembled WGS sequence"/>
</dbReference>
<evidence type="ECO:0000313" key="6">
    <source>
        <dbReference type="EMBL" id="MCW3486404.1"/>
    </source>
</evidence>
<keyword evidence="2" id="KW-0805">Transcription regulation</keyword>
<dbReference type="InterPro" id="IPR013249">
    <property type="entry name" value="RNA_pol_sigma70_r4_t2"/>
</dbReference>
<dbReference type="Gene3D" id="1.10.10.10">
    <property type="entry name" value="Winged helix-like DNA-binding domain superfamily/Winged helix DNA-binding domain"/>
    <property type="match status" value="1"/>
</dbReference>
<accession>A0ABT3IR19</accession>
<sequence length="186" mass="22397">MNSNESILWDNFRNGEADALLTIYELLYPDLLKNGLSIVADEHQVKDTINQFFLYLWDNREHLNPPQHLKAYIIVSFRRKLIYDVKQHRKMSLLTIDENWAEQSQEDNIIADQTYLELQLRVRKAIEKLPRRHRELIMLKYYEGLSYEEIAERTSLSMRTIYNKLHEAIKLLKGEVFWLILLYINR</sequence>
<organism evidence="6 7">
    <name type="scientific">Chitinophaga nivalis</name>
    <dbReference type="NCBI Taxonomy" id="2991709"/>
    <lineage>
        <taxon>Bacteria</taxon>
        <taxon>Pseudomonadati</taxon>
        <taxon>Bacteroidota</taxon>
        <taxon>Chitinophagia</taxon>
        <taxon>Chitinophagales</taxon>
        <taxon>Chitinophagaceae</taxon>
        <taxon>Chitinophaga</taxon>
    </lineage>
</organism>
<evidence type="ECO:0000256" key="1">
    <source>
        <dbReference type="ARBA" id="ARBA00010641"/>
    </source>
</evidence>
<evidence type="ECO:0000313" key="7">
    <source>
        <dbReference type="Proteomes" id="UP001207742"/>
    </source>
</evidence>
<dbReference type="PANTHER" id="PTHR43133:SF46">
    <property type="entry name" value="RNA POLYMERASE SIGMA-70 FACTOR ECF SUBFAMILY"/>
    <property type="match status" value="1"/>
</dbReference>
<dbReference type="Gene3D" id="1.10.1740.10">
    <property type="match status" value="1"/>
</dbReference>
<keyword evidence="3" id="KW-0731">Sigma factor</keyword>
<dbReference type="CDD" id="cd06171">
    <property type="entry name" value="Sigma70_r4"/>
    <property type="match status" value="1"/>
</dbReference>
<dbReference type="InterPro" id="IPR014284">
    <property type="entry name" value="RNA_pol_sigma-70_dom"/>
</dbReference>